<organism evidence="5 6">
    <name type="scientific">Thiolapillus brandeum</name>
    <dbReference type="NCBI Taxonomy" id="1076588"/>
    <lineage>
        <taxon>Bacteria</taxon>
        <taxon>Pseudomonadati</taxon>
        <taxon>Pseudomonadota</taxon>
        <taxon>Gammaproteobacteria</taxon>
        <taxon>Chromatiales</taxon>
        <taxon>Sedimenticolaceae</taxon>
        <taxon>Thiolapillus</taxon>
    </lineage>
</organism>
<name>A0A7U6GJK9_9GAMM</name>
<proteinExistence type="inferred from homology"/>
<protein>
    <submittedName>
        <fullName evidence="5">DNA recombination protein RmuC</fullName>
    </submittedName>
</protein>
<sequence length="366" mass="41582">MKEALLERFIQLQRDVSEQLGAQRESFEKRQAEALDHQHKALRQGMEHVSSQLHQSQAEAARTMNERLESLANTTDKRLQQISGQVEKRLTEGFEKTTEVFGRVLEHLSRIDEAQKKITELSGNVVSLQEVLNDKRSRGAFGEVQLEGLIRNVMPEGSYAMQETLSNGMRVDCLLTLPEPTGRVPVDAKFPLESYQRMMDNEASEGDRRQARRQFAQDIKKHIQDIAGKYLIPGETADGAVMFLPAESLFAEIHAHFPELVETAQRARVWLVSPTTLMAVLTTARAVIKDVATRKQVHIIQEHLRMLSADFGRFQKRMDKLADHIRMAHDDVKQVNTSAQKISGRFVKIEKVELDDLEEDPLLPGN</sequence>
<keyword evidence="3" id="KW-0175">Coiled coil</keyword>
<gene>
    <name evidence="5" type="ORF">TBH_C1966</name>
</gene>
<keyword evidence="4" id="KW-0233">DNA recombination</keyword>
<dbReference type="GO" id="GO:0006310">
    <property type="term" value="P:DNA recombination"/>
    <property type="evidence" value="ECO:0007669"/>
    <property type="project" value="UniProtKB-KW"/>
</dbReference>
<evidence type="ECO:0000256" key="4">
    <source>
        <dbReference type="ARBA" id="ARBA00023172"/>
    </source>
</evidence>
<reference evidence="5 6" key="1">
    <citation type="journal article" date="2014" name="PLoS ONE">
        <title>Physiological and genomic features of a novel sulfur-oxidizing gammaproteobacterium belonging to a previously uncultivated symbiotic lineage isolated from a hydrothermal vent.</title>
        <authorList>
            <person name="Nunoura T."/>
            <person name="Takaki Y."/>
            <person name="Kazama H."/>
            <person name="Kakuta J."/>
            <person name="Shimamura S."/>
            <person name="Makita H."/>
            <person name="Hirai M."/>
            <person name="Miyazaki M."/>
            <person name="Takai K."/>
        </authorList>
    </citation>
    <scope>NUCLEOTIDE SEQUENCE [LARGE SCALE GENOMIC DNA]</scope>
    <source>
        <strain evidence="5 6">Hiromi1</strain>
    </source>
</reference>
<evidence type="ECO:0000313" key="5">
    <source>
        <dbReference type="EMBL" id="BAO44881.1"/>
    </source>
</evidence>
<dbReference type="EMBL" id="AP012273">
    <property type="protein sequence ID" value="BAO44881.1"/>
    <property type="molecule type" value="Genomic_DNA"/>
</dbReference>
<evidence type="ECO:0000256" key="3">
    <source>
        <dbReference type="ARBA" id="ARBA00023054"/>
    </source>
</evidence>
<dbReference type="AlphaFoldDB" id="A0A7U6GJK9"/>
<dbReference type="Pfam" id="PF02646">
    <property type="entry name" value="RmuC"/>
    <property type="match status" value="1"/>
</dbReference>
<dbReference type="KEGG" id="tbn:TBH_C1966"/>
<dbReference type="PANTHER" id="PTHR30563:SF0">
    <property type="entry name" value="DNA RECOMBINATION PROTEIN RMUC"/>
    <property type="match status" value="1"/>
</dbReference>
<evidence type="ECO:0000256" key="2">
    <source>
        <dbReference type="ARBA" id="ARBA00009840"/>
    </source>
</evidence>
<dbReference type="PANTHER" id="PTHR30563">
    <property type="entry name" value="DNA RECOMBINATION PROTEIN RMUC"/>
    <property type="match status" value="1"/>
</dbReference>
<accession>A0A7U6GJK9</accession>
<dbReference type="Gene3D" id="1.20.1260.80">
    <property type="match status" value="1"/>
</dbReference>
<keyword evidence="6" id="KW-1185">Reference proteome</keyword>
<evidence type="ECO:0000256" key="1">
    <source>
        <dbReference type="ARBA" id="ARBA00003416"/>
    </source>
</evidence>
<comment type="similarity">
    <text evidence="2">Belongs to the RmuC family.</text>
</comment>
<comment type="function">
    <text evidence="1">Involved in DNA recombination.</text>
</comment>
<dbReference type="Proteomes" id="UP000031631">
    <property type="component" value="Chromosome"/>
</dbReference>
<evidence type="ECO:0000313" key="6">
    <source>
        <dbReference type="Proteomes" id="UP000031631"/>
    </source>
</evidence>
<dbReference type="InterPro" id="IPR003798">
    <property type="entry name" value="DNA_recombination_RmuC"/>
</dbReference>